<feature type="domain" description="NAD-dependent epimerase/dehydratase" evidence="6">
    <location>
        <begin position="3"/>
        <end position="251"/>
    </location>
</feature>
<dbReference type="Pfam" id="PF01370">
    <property type="entry name" value="Epimerase"/>
    <property type="match status" value="1"/>
</dbReference>
<dbReference type="InterPro" id="IPR005886">
    <property type="entry name" value="UDP_G4E"/>
</dbReference>
<keyword evidence="3" id="KW-0520">NAD</keyword>
<evidence type="ECO:0000313" key="7">
    <source>
        <dbReference type="EMBL" id="CAB4610378.1"/>
    </source>
</evidence>
<keyword evidence="4" id="KW-0413">Isomerase</keyword>
<dbReference type="GO" id="GO:0003978">
    <property type="term" value="F:UDP-glucose 4-epimerase activity"/>
    <property type="evidence" value="ECO:0007669"/>
    <property type="project" value="InterPro"/>
</dbReference>
<evidence type="ECO:0000256" key="4">
    <source>
        <dbReference type="ARBA" id="ARBA00023235"/>
    </source>
</evidence>
<dbReference type="InterPro" id="IPR036291">
    <property type="entry name" value="NAD(P)-bd_dom_sf"/>
</dbReference>
<dbReference type="NCBIfam" id="TIGR01179">
    <property type="entry name" value="galE"/>
    <property type="match status" value="1"/>
</dbReference>
<dbReference type="PANTHER" id="PTHR43725">
    <property type="entry name" value="UDP-GLUCOSE 4-EPIMERASE"/>
    <property type="match status" value="1"/>
</dbReference>
<dbReference type="Gene3D" id="3.40.50.720">
    <property type="entry name" value="NAD(P)-binding Rossmann-like Domain"/>
    <property type="match status" value="1"/>
</dbReference>
<dbReference type="InterPro" id="IPR001509">
    <property type="entry name" value="Epimerase_deHydtase"/>
</dbReference>
<dbReference type="AlphaFoldDB" id="A0A6J6HP30"/>
<name>A0A6J6HP30_9ZZZZ</name>
<keyword evidence="5" id="KW-0119">Carbohydrate metabolism</keyword>
<evidence type="ECO:0000256" key="3">
    <source>
        <dbReference type="ARBA" id="ARBA00023027"/>
    </source>
</evidence>
<dbReference type="CDD" id="cd05247">
    <property type="entry name" value="UDP_G4E_1_SDR_e"/>
    <property type="match status" value="1"/>
</dbReference>
<dbReference type="EMBL" id="CAEZUL010000201">
    <property type="protein sequence ID" value="CAB4610378.1"/>
    <property type="molecule type" value="Genomic_DNA"/>
</dbReference>
<dbReference type="Gene3D" id="3.90.25.10">
    <property type="entry name" value="UDP-galactose 4-epimerase, domain 1"/>
    <property type="match status" value="1"/>
</dbReference>
<comment type="similarity">
    <text evidence="2">Belongs to the NAD(P)-dependent epimerase/dehydratase family.</text>
</comment>
<dbReference type="SUPFAM" id="SSF51735">
    <property type="entry name" value="NAD(P)-binding Rossmann-fold domains"/>
    <property type="match status" value="1"/>
</dbReference>
<accession>A0A6J6HP30</accession>
<dbReference type="PANTHER" id="PTHR43725:SF53">
    <property type="entry name" value="UDP-ARABINOSE 4-EPIMERASE 1"/>
    <property type="match status" value="1"/>
</dbReference>
<evidence type="ECO:0000259" key="6">
    <source>
        <dbReference type="Pfam" id="PF01370"/>
    </source>
</evidence>
<evidence type="ECO:0000256" key="5">
    <source>
        <dbReference type="ARBA" id="ARBA00023277"/>
    </source>
</evidence>
<evidence type="ECO:0000256" key="2">
    <source>
        <dbReference type="ARBA" id="ARBA00007637"/>
    </source>
</evidence>
<sequence length="328" mass="35500">MTVLITGGAGYIGSITTRLIRASGRGVVVLDTLENGHRSAVGDAPFVQGNIADSDLIARVVKEHQVDEVVHFAAYKAVGESMENPGKYFNNNVTGSQKLFEALHQAGVNRVVFSSTAAVYGTPQSVPVRETDALSCESVYAETKLMIEKTLGWYSQTTPMRNVCLRYFNAAGASQDSTLGEDWRYSQNLIPHVMKALLGFAPELKVFGNDYPTPDGTGVRDYIHVEDLASAHVAALDYLRDGGNSITCNVGTGHGTSVMDIIAATERISGKKVPYQVVPRRAGDPSECYADPSRITTTFDWSPTHSLDSIISTAYAWHTSHPQGHDSK</sequence>
<evidence type="ECO:0000256" key="1">
    <source>
        <dbReference type="ARBA" id="ARBA00001911"/>
    </source>
</evidence>
<dbReference type="GO" id="GO:0033499">
    <property type="term" value="P:galactose catabolic process via UDP-galactose, Leloir pathway"/>
    <property type="evidence" value="ECO:0007669"/>
    <property type="project" value="TreeGrafter"/>
</dbReference>
<comment type="cofactor">
    <cofactor evidence="1">
        <name>NAD(+)</name>
        <dbReference type="ChEBI" id="CHEBI:57540"/>
    </cofactor>
</comment>
<proteinExistence type="inferred from homology"/>
<reference evidence="7" key="1">
    <citation type="submission" date="2020-05" db="EMBL/GenBank/DDBJ databases">
        <authorList>
            <person name="Chiriac C."/>
            <person name="Salcher M."/>
            <person name="Ghai R."/>
            <person name="Kavagutti S V."/>
        </authorList>
    </citation>
    <scope>NUCLEOTIDE SEQUENCE</scope>
</reference>
<gene>
    <name evidence="7" type="ORF">UFOPK1808_01329</name>
</gene>
<organism evidence="7">
    <name type="scientific">freshwater metagenome</name>
    <dbReference type="NCBI Taxonomy" id="449393"/>
    <lineage>
        <taxon>unclassified sequences</taxon>
        <taxon>metagenomes</taxon>
        <taxon>ecological metagenomes</taxon>
    </lineage>
</organism>
<protein>
    <submittedName>
        <fullName evidence="7">Unannotated protein</fullName>
    </submittedName>
</protein>